<dbReference type="EMBL" id="ML995904">
    <property type="protein sequence ID" value="KAF2764968.1"/>
    <property type="molecule type" value="Genomic_DNA"/>
</dbReference>
<gene>
    <name evidence="2" type="ORF">EJ03DRAFT_221517</name>
</gene>
<protein>
    <submittedName>
        <fullName evidence="2">Uncharacterized protein</fullName>
    </submittedName>
</protein>
<reference evidence="2" key="1">
    <citation type="journal article" date="2020" name="Stud. Mycol.">
        <title>101 Dothideomycetes genomes: a test case for predicting lifestyles and emergence of pathogens.</title>
        <authorList>
            <person name="Haridas S."/>
            <person name="Albert R."/>
            <person name="Binder M."/>
            <person name="Bloem J."/>
            <person name="Labutti K."/>
            <person name="Salamov A."/>
            <person name="Andreopoulos B."/>
            <person name="Baker S."/>
            <person name="Barry K."/>
            <person name="Bills G."/>
            <person name="Bluhm B."/>
            <person name="Cannon C."/>
            <person name="Castanera R."/>
            <person name="Culley D."/>
            <person name="Daum C."/>
            <person name="Ezra D."/>
            <person name="Gonzalez J."/>
            <person name="Henrissat B."/>
            <person name="Kuo A."/>
            <person name="Liang C."/>
            <person name="Lipzen A."/>
            <person name="Lutzoni F."/>
            <person name="Magnuson J."/>
            <person name="Mondo S."/>
            <person name="Nolan M."/>
            <person name="Ohm R."/>
            <person name="Pangilinan J."/>
            <person name="Park H.-J."/>
            <person name="Ramirez L."/>
            <person name="Alfaro M."/>
            <person name="Sun H."/>
            <person name="Tritt A."/>
            <person name="Yoshinaga Y."/>
            <person name="Zwiers L.-H."/>
            <person name="Turgeon B."/>
            <person name="Goodwin S."/>
            <person name="Spatafora J."/>
            <person name="Crous P."/>
            <person name="Grigoriev I."/>
        </authorList>
    </citation>
    <scope>NUCLEOTIDE SEQUENCE</scope>
    <source>
        <strain evidence="2">CBS 116005</strain>
    </source>
</reference>
<feature type="compositionally biased region" description="Pro residues" evidence="1">
    <location>
        <begin position="29"/>
        <end position="49"/>
    </location>
</feature>
<feature type="compositionally biased region" description="Polar residues" evidence="1">
    <location>
        <begin position="138"/>
        <end position="149"/>
    </location>
</feature>
<feature type="region of interest" description="Disordered" evidence="1">
    <location>
        <begin position="1"/>
        <end position="170"/>
    </location>
</feature>
<feature type="compositionally biased region" description="Polar residues" evidence="1">
    <location>
        <begin position="1"/>
        <end position="11"/>
    </location>
</feature>
<evidence type="ECO:0000313" key="2">
    <source>
        <dbReference type="EMBL" id="KAF2764968.1"/>
    </source>
</evidence>
<feature type="region of interest" description="Disordered" evidence="1">
    <location>
        <begin position="434"/>
        <end position="534"/>
    </location>
</feature>
<feature type="compositionally biased region" description="Low complexity" evidence="1">
    <location>
        <begin position="389"/>
        <end position="398"/>
    </location>
</feature>
<dbReference type="AlphaFoldDB" id="A0A6G1KXS9"/>
<evidence type="ECO:0000256" key="1">
    <source>
        <dbReference type="SAM" id="MobiDB-lite"/>
    </source>
</evidence>
<feature type="compositionally biased region" description="Basic and acidic residues" evidence="1">
    <location>
        <begin position="486"/>
        <end position="516"/>
    </location>
</feature>
<dbReference type="OrthoDB" id="5431222at2759"/>
<sequence>MYHQHSYSQGHTGPPPAKRPKGNPIITKYPPPPGYRRPSQPPAWTPPVQLPYGFQPNYQTYGQPAHQQPQWSGFQQPTNAPIAYPPAAQPYYPNPSTAYTAPQPAWPSQGFAHTGLPPWQQPSAQHGIPNTKRRHSSARPQSTRKSSMTDALDGNGDPLSPPKPGSGCESYQNALEHEFDDECYYSRHPDEIEPTLSLGLIEWHSALPTKLALPATFQEAELEALAPRKPRPANEESISGYFTSDKAHEALLSVRQTEHWKEICDDVIYREFAIRTPHTLTIWELIEKYRDRSDPTWTTQSIRDSRPALSRGATPIHSTEDNDARSAASFHDAERSEQMDILGDLEQALFLNQQSTSTRLRSQSQTQSQTQSQNHSRTHSRTPSRSHSRANSISSSNAGERITRPIPLAPVRDQNQETILAALGVTGSPKLVYQTPGPALGAPPPSSSQHSRANSVCSVQSDTRRPTSRHASMEPTTQTGAIGSEMKGKAYGELDLDATPRPKYERVDSGRKRSFAEVEGEATPRQGRLKVVKA</sequence>
<feature type="region of interest" description="Disordered" evidence="1">
    <location>
        <begin position="355"/>
        <end position="413"/>
    </location>
</feature>
<name>A0A6G1KXS9_9PEZI</name>
<dbReference type="Proteomes" id="UP000799436">
    <property type="component" value="Unassembled WGS sequence"/>
</dbReference>
<feature type="compositionally biased region" description="Low complexity" evidence="1">
    <location>
        <begin position="355"/>
        <end position="375"/>
    </location>
</feature>
<accession>A0A6G1KXS9</accession>
<evidence type="ECO:0000313" key="3">
    <source>
        <dbReference type="Proteomes" id="UP000799436"/>
    </source>
</evidence>
<feature type="compositionally biased region" description="Polar residues" evidence="1">
    <location>
        <begin position="56"/>
        <end position="79"/>
    </location>
</feature>
<keyword evidence="3" id="KW-1185">Reference proteome</keyword>
<feature type="compositionally biased region" description="Polar residues" evidence="1">
    <location>
        <begin position="449"/>
        <end position="461"/>
    </location>
</feature>
<feature type="compositionally biased region" description="Basic residues" evidence="1">
    <location>
        <begin position="376"/>
        <end position="388"/>
    </location>
</feature>
<organism evidence="2 3">
    <name type="scientific">Teratosphaeria nubilosa</name>
    <dbReference type="NCBI Taxonomy" id="161662"/>
    <lineage>
        <taxon>Eukaryota</taxon>
        <taxon>Fungi</taxon>
        <taxon>Dikarya</taxon>
        <taxon>Ascomycota</taxon>
        <taxon>Pezizomycotina</taxon>
        <taxon>Dothideomycetes</taxon>
        <taxon>Dothideomycetidae</taxon>
        <taxon>Mycosphaerellales</taxon>
        <taxon>Teratosphaeriaceae</taxon>
        <taxon>Teratosphaeria</taxon>
    </lineage>
</organism>
<feature type="region of interest" description="Disordered" evidence="1">
    <location>
        <begin position="294"/>
        <end position="336"/>
    </location>
</feature>
<proteinExistence type="predicted"/>